<comment type="caution">
    <text evidence="3">The sequence shown here is derived from an EMBL/GenBank/DDBJ whole genome shotgun (WGS) entry which is preliminary data.</text>
</comment>
<dbReference type="InterPro" id="IPR028098">
    <property type="entry name" value="Glyco_trans_4-like_N"/>
</dbReference>
<feature type="domain" description="Glycosyl transferase family 1" evidence="1">
    <location>
        <begin position="193"/>
        <end position="344"/>
    </location>
</feature>
<dbReference type="EMBL" id="LBNQ01000034">
    <property type="protein sequence ID" value="KKW67229.1"/>
    <property type="molecule type" value="Genomic_DNA"/>
</dbReference>
<evidence type="ECO:0000313" key="3">
    <source>
        <dbReference type="EMBL" id="KKW67229.1"/>
    </source>
</evidence>
<dbReference type="PANTHER" id="PTHR12526:SF630">
    <property type="entry name" value="GLYCOSYLTRANSFERASE"/>
    <property type="match status" value="1"/>
</dbReference>
<reference evidence="3 4" key="1">
    <citation type="submission" date="2015-05" db="EMBL/GenBank/DDBJ databases">
        <title>Draft genome sequence of Lampropedia sp. CT6, isolated from the microbial mat of a hot water spring, located at Manikaran, India.</title>
        <authorList>
            <person name="Tripathi C."/>
            <person name="Rani P."/>
            <person name="Mahato N.K."/>
            <person name="Lal R."/>
        </authorList>
    </citation>
    <scope>NUCLEOTIDE SEQUENCE [LARGE SCALE GENOMIC DNA]</scope>
    <source>
        <strain evidence="3 4">CT6</strain>
    </source>
</reference>
<protein>
    <recommendedName>
        <fullName evidence="5">Glycosyl transferase</fullName>
    </recommendedName>
</protein>
<proteinExistence type="predicted"/>
<dbReference type="InterPro" id="IPR001296">
    <property type="entry name" value="Glyco_trans_1"/>
</dbReference>
<dbReference type="GO" id="GO:0016757">
    <property type="term" value="F:glycosyltransferase activity"/>
    <property type="evidence" value="ECO:0007669"/>
    <property type="project" value="InterPro"/>
</dbReference>
<organism evidence="3 4">
    <name type="scientific">Lampropedia cohaerens</name>
    <dbReference type="NCBI Taxonomy" id="1610491"/>
    <lineage>
        <taxon>Bacteria</taxon>
        <taxon>Pseudomonadati</taxon>
        <taxon>Pseudomonadota</taxon>
        <taxon>Betaproteobacteria</taxon>
        <taxon>Burkholderiales</taxon>
        <taxon>Comamonadaceae</taxon>
        <taxon>Lampropedia</taxon>
    </lineage>
</organism>
<dbReference type="PATRIC" id="fig|1610491.3.peg.2488"/>
<dbReference type="PANTHER" id="PTHR12526">
    <property type="entry name" value="GLYCOSYLTRANSFERASE"/>
    <property type="match status" value="1"/>
</dbReference>
<dbReference type="Pfam" id="PF00534">
    <property type="entry name" value="Glycos_transf_1"/>
    <property type="match status" value="1"/>
</dbReference>
<gene>
    <name evidence="3" type="ORF">AAV94_11610</name>
</gene>
<evidence type="ECO:0000313" key="4">
    <source>
        <dbReference type="Proteomes" id="UP000050580"/>
    </source>
</evidence>
<accession>A0A0U1PXI0</accession>
<evidence type="ECO:0000259" key="1">
    <source>
        <dbReference type="Pfam" id="PF00534"/>
    </source>
</evidence>
<evidence type="ECO:0000259" key="2">
    <source>
        <dbReference type="Pfam" id="PF13439"/>
    </source>
</evidence>
<dbReference type="Pfam" id="PF13439">
    <property type="entry name" value="Glyco_transf_4"/>
    <property type="match status" value="1"/>
</dbReference>
<dbReference type="RefSeq" id="WP_046742412.1">
    <property type="nucleotide sequence ID" value="NZ_LBNQ01000034.1"/>
</dbReference>
<sequence length="371" mass="40914">MKILYIITQSESIGGASLHLLDLAEGIQQRGHQVLLAAGGAGLLAQHARKRELLYLPLTSLVRDISIAKDIKAVGELTALIRREKPDIVHLHSSKAGVIGRIAAKLTRTPCVFTAHGWAFTEGISPRKRQLYRLIEKYCAGLAQRIITVSNYDRHLAIDLKVAPPQKLITIHNGVHDTPIRRQPIILLPGDAPIRFIMVARFQAPKQQMALIQALTSSNLDDWQLSLPGAGPLLNTAQMLAREVDREQRVSFPGECNDIAQRLADADVFVLISAWEGLPLSIIEAMRAGLPVVASDVGGVRELVVHGETGLLVPRGDQGSLRQALETLGRDAALRRKMGQAARLRYEQHFAFEPMLEKTLQVYQDSLRLPQ</sequence>
<dbReference type="Gene3D" id="3.40.50.2000">
    <property type="entry name" value="Glycogen Phosphorylase B"/>
    <property type="match status" value="2"/>
</dbReference>
<dbReference type="SUPFAM" id="SSF53756">
    <property type="entry name" value="UDP-Glycosyltransferase/glycogen phosphorylase"/>
    <property type="match status" value="1"/>
</dbReference>
<dbReference type="Proteomes" id="UP000050580">
    <property type="component" value="Unassembled WGS sequence"/>
</dbReference>
<feature type="domain" description="Glycosyltransferase subfamily 4-like N-terminal" evidence="2">
    <location>
        <begin position="13"/>
        <end position="176"/>
    </location>
</feature>
<dbReference type="OrthoDB" id="9775208at2"/>
<keyword evidence="4" id="KW-1185">Reference proteome</keyword>
<dbReference type="AlphaFoldDB" id="A0A0U1PXI0"/>
<name>A0A0U1PXI0_9BURK</name>
<dbReference type="CDD" id="cd03808">
    <property type="entry name" value="GT4_CapM-like"/>
    <property type="match status" value="1"/>
</dbReference>
<evidence type="ECO:0008006" key="5">
    <source>
        <dbReference type="Google" id="ProtNLM"/>
    </source>
</evidence>
<dbReference type="STRING" id="1610491.AAV94_11610"/>